<evidence type="ECO:0000313" key="8">
    <source>
        <dbReference type="EMBL" id="KAI9553049.1"/>
    </source>
</evidence>
<proteinExistence type="predicted"/>
<keyword evidence="1 5" id="KW-0768">Sushi</keyword>
<protein>
    <recommendedName>
        <fullName evidence="7">Sushi domain-containing protein</fullName>
    </recommendedName>
</protein>
<gene>
    <name evidence="8" type="ORF">GHT06_020939</name>
</gene>
<feature type="signal peptide" evidence="6">
    <location>
        <begin position="1"/>
        <end position="19"/>
    </location>
</feature>
<comment type="caution">
    <text evidence="8">The sequence shown here is derived from an EMBL/GenBank/DDBJ whole genome shotgun (WGS) entry which is preliminary data.</text>
</comment>
<dbReference type="PROSITE" id="PS50923">
    <property type="entry name" value="SUSHI"/>
    <property type="match status" value="1"/>
</dbReference>
<feature type="domain" description="Sushi" evidence="7">
    <location>
        <begin position="41"/>
        <end position="104"/>
    </location>
</feature>
<dbReference type="Gene3D" id="2.10.70.10">
    <property type="entry name" value="Complement Module, domain 1"/>
    <property type="match status" value="3"/>
</dbReference>
<dbReference type="PANTHER" id="PTHR19325">
    <property type="entry name" value="COMPLEMENT COMPONENT-RELATED SUSHI DOMAIN-CONTAINING"/>
    <property type="match status" value="1"/>
</dbReference>
<dbReference type="EMBL" id="WJBH02000009">
    <property type="protein sequence ID" value="KAI9553049.1"/>
    <property type="molecule type" value="Genomic_DNA"/>
</dbReference>
<dbReference type="InterPro" id="IPR000436">
    <property type="entry name" value="Sushi_SCR_CCP_dom"/>
</dbReference>
<evidence type="ECO:0000256" key="1">
    <source>
        <dbReference type="ARBA" id="ARBA00022659"/>
    </source>
</evidence>
<evidence type="ECO:0000256" key="3">
    <source>
        <dbReference type="ARBA" id="ARBA00023157"/>
    </source>
</evidence>
<evidence type="ECO:0000259" key="7">
    <source>
        <dbReference type="PROSITE" id="PS50923"/>
    </source>
</evidence>
<evidence type="ECO:0000256" key="4">
    <source>
        <dbReference type="ARBA" id="ARBA00023180"/>
    </source>
</evidence>
<feature type="chain" id="PRO_5042005678" description="Sushi domain-containing protein" evidence="6">
    <location>
        <begin position="20"/>
        <end position="403"/>
    </location>
</feature>
<dbReference type="SMART" id="SM00032">
    <property type="entry name" value="CCP"/>
    <property type="match status" value="4"/>
</dbReference>
<dbReference type="Pfam" id="PF00084">
    <property type="entry name" value="Sushi"/>
    <property type="match status" value="1"/>
</dbReference>
<evidence type="ECO:0000256" key="2">
    <source>
        <dbReference type="ARBA" id="ARBA00022737"/>
    </source>
</evidence>
<keyword evidence="3 5" id="KW-1015">Disulfide bond</keyword>
<evidence type="ECO:0000313" key="9">
    <source>
        <dbReference type="Proteomes" id="UP000820818"/>
    </source>
</evidence>
<feature type="disulfide bond" evidence="5">
    <location>
        <begin position="75"/>
        <end position="102"/>
    </location>
</feature>
<keyword evidence="9" id="KW-1185">Reference proteome</keyword>
<keyword evidence="6" id="KW-0732">Signal</keyword>
<keyword evidence="2" id="KW-0677">Repeat</keyword>
<sequence>MLCLVNLMFIVSTMVEVNCQTSTTKNVMTTLTSITVTTEKMYCDSPGPIPNGWIDTTENLPLKMSTVGRSIIYRCNNNTKLIGASSATCEKGGNWSKSPPDCLSPCIVPVVEYGVVRNVSSGSTLSHGGKLIFDCIDSYQPAHGLITSICNNGTWNVIPRCEPAPRGNCDRPEIPNGMFVQIDGRNVTNNHTYVAGTEILYKCTDPHKRLIDNSESEVEHSRRVCDKATRSWKGILLKCEETCGSLIHLTRLKLSAADEPELRYVTYDGVVLVGERYKVGTNALVYCKPAENVVHPTAIANNSVAVCQSNGTWRGSFPICGRCGCLNRSSPDIRNHNINDAQGLRTELLRQIGRQSFYSLDETPAGGERGYATIHRPGTLRRPSALIVHYGKNRPTSQYGKLG</sequence>
<dbReference type="SUPFAM" id="SSF57535">
    <property type="entry name" value="Complement control module/SCR domain"/>
    <property type="match status" value="3"/>
</dbReference>
<dbReference type="CDD" id="cd00033">
    <property type="entry name" value="CCP"/>
    <property type="match status" value="1"/>
</dbReference>
<dbReference type="PANTHER" id="PTHR19325:SF555">
    <property type="entry name" value="HIG-ANCHORING SCAFFOLD PROTEIN, ISOFORM G"/>
    <property type="match status" value="1"/>
</dbReference>
<accession>A0AAD5PQD7</accession>
<evidence type="ECO:0000256" key="6">
    <source>
        <dbReference type="SAM" id="SignalP"/>
    </source>
</evidence>
<dbReference type="Proteomes" id="UP000820818">
    <property type="component" value="Linkage Group LG9"/>
</dbReference>
<keyword evidence="4" id="KW-0325">Glycoprotein</keyword>
<dbReference type="InterPro" id="IPR050350">
    <property type="entry name" value="Compl-Cell_Adhes-Reg"/>
</dbReference>
<dbReference type="InterPro" id="IPR035976">
    <property type="entry name" value="Sushi/SCR/CCP_sf"/>
</dbReference>
<organism evidence="8 9">
    <name type="scientific">Daphnia sinensis</name>
    <dbReference type="NCBI Taxonomy" id="1820382"/>
    <lineage>
        <taxon>Eukaryota</taxon>
        <taxon>Metazoa</taxon>
        <taxon>Ecdysozoa</taxon>
        <taxon>Arthropoda</taxon>
        <taxon>Crustacea</taxon>
        <taxon>Branchiopoda</taxon>
        <taxon>Diplostraca</taxon>
        <taxon>Cladocera</taxon>
        <taxon>Anomopoda</taxon>
        <taxon>Daphniidae</taxon>
        <taxon>Daphnia</taxon>
        <taxon>Daphnia similis group</taxon>
    </lineage>
</organism>
<dbReference type="AlphaFoldDB" id="A0AAD5PQD7"/>
<comment type="caution">
    <text evidence="5">Lacks conserved residue(s) required for the propagation of feature annotation.</text>
</comment>
<reference evidence="8 9" key="1">
    <citation type="submission" date="2022-05" db="EMBL/GenBank/DDBJ databases">
        <title>A multi-omics perspective on studying reproductive biology in Daphnia sinensis.</title>
        <authorList>
            <person name="Jia J."/>
        </authorList>
    </citation>
    <scope>NUCLEOTIDE SEQUENCE [LARGE SCALE GENOMIC DNA]</scope>
    <source>
        <strain evidence="8 9">WSL</strain>
    </source>
</reference>
<evidence type="ECO:0000256" key="5">
    <source>
        <dbReference type="PROSITE-ProRule" id="PRU00302"/>
    </source>
</evidence>
<name>A0AAD5PQD7_9CRUS</name>